<dbReference type="Gene3D" id="3.30.70.270">
    <property type="match status" value="1"/>
</dbReference>
<dbReference type="SUPFAM" id="SSF56672">
    <property type="entry name" value="DNA/RNA polymerases"/>
    <property type="match status" value="1"/>
</dbReference>
<dbReference type="InterPro" id="IPR043502">
    <property type="entry name" value="DNA/RNA_pol_sf"/>
</dbReference>
<name>A0A6S7L8E4_PARCT</name>
<dbReference type="OrthoDB" id="2431547at2759"/>
<protein>
    <submittedName>
        <fullName evidence="1">Uncharacterized protein</fullName>
    </submittedName>
</protein>
<accession>A0A6S7L8E4</accession>
<dbReference type="AlphaFoldDB" id="A0A6S7L8E4"/>
<dbReference type="Proteomes" id="UP001152795">
    <property type="component" value="Unassembled WGS sequence"/>
</dbReference>
<keyword evidence="2" id="KW-1185">Reference proteome</keyword>
<dbReference type="InterPro" id="IPR043128">
    <property type="entry name" value="Rev_trsase/Diguanyl_cyclase"/>
</dbReference>
<sequence>MRILLCKTPRKIPFHLRKQTEDKLKELEESDIIEFVPSETTTPFVSNLVVAPKPNNPAEVRVCIDMRHMNPMIERERHVIPYIEELFEDMTGATMFSKVV</sequence>
<evidence type="ECO:0000313" key="1">
    <source>
        <dbReference type="EMBL" id="CAB4035243.1"/>
    </source>
</evidence>
<dbReference type="PANTHER" id="PTHR37984:SF11">
    <property type="entry name" value="INTEGRASE CATALYTIC DOMAIN-CONTAINING PROTEIN"/>
    <property type="match status" value="1"/>
</dbReference>
<reference evidence="1" key="1">
    <citation type="submission" date="2020-04" db="EMBL/GenBank/DDBJ databases">
        <authorList>
            <person name="Alioto T."/>
            <person name="Alioto T."/>
            <person name="Gomez Garrido J."/>
        </authorList>
    </citation>
    <scope>NUCLEOTIDE SEQUENCE</scope>
    <source>
        <strain evidence="1">A484AB</strain>
    </source>
</reference>
<dbReference type="InterPro" id="IPR050951">
    <property type="entry name" value="Retrovirus_Pol_polyprotein"/>
</dbReference>
<dbReference type="PANTHER" id="PTHR37984">
    <property type="entry name" value="PROTEIN CBG26694"/>
    <property type="match status" value="1"/>
</dbReference>
<dbReference type="Gene3D" id="3.10.10.10">
    <property type="entry name" value="HIV Type 1 Reverse Transcriptase, subunit A, domain 1"/>
    <property type="match status" value="1"/>
</dbReference>
<proteinExistence type="predicted"/>
<organism evidence="1 2">
    <name type="scientific">Paramuricea clavata</name>
    <name type="common">Red gorgonian</name>
    <name type="synonym">Violescent sea-whip</name>
    <dbReference type="NCBI Taxonomy" id="317549"/>
    <lineage>
        <taxon>Eukaryota</taxon>
        <taxon>Metazoa</taxon>
        <taxon>Cnidaria</taxon>
        <taxon>Anthozoa</taxon>
        <taxon>Octocorallia</taxon>
        <taxon>Malacalcyonacea</taxon>
        <taxon>Plexauridae</taxon>
        <taxon>Paramuricea</taxon>
    </lineage>
</organism>
<evidence type="ECO:0000313" key="2">
    <source>
        <dbReference type="Proteomes" id="UP001152795"/>
    </source>
</evidence>
<gene>
    <name evidence="1" type="ORF">PACLA_8A061784</name>
</gene>
<comment type="caution">
    <text evidence="1">The sequence shown here is derived from an EMBL/GenBank/DDBJ whole genome shotgun (WGS) entry which is preliminary data.</text>
</comment>
<dbReference type="EMBL" id="CACRXK020020857">
    <property type="protein sequence ID" value="CAB4035243.1"/>
    <property type="molecule type" value="Genomic_DNA"/>
</dbReference>